<evidence type="ECO:0000256" key="7">
    <source>
        <dbReference type="ARBA" id="ARBA00023125"/>
    </source>
</evidence>
<keyword evidence="5" id="KW-0863">Zinc-finger</keyword>
<evidence type="ECO:0000256" key="10">
    <source>
        <dbReference type="SAM" id="MobiDB-lite"/>
    </source>
</evidence>
<dbReference type="InterPro" id="IPR009061">
    <property type="entry name" value="DNA-bd_dom_put_sf"/>
</dbReference>
<dbReference type="GO" id="GO:0000110">
    <property type="term" value="C:nucleotide-excision repair factor 1 complex"/>
    <property type="evidence" value="ECO:0007669"/>
    <property type="project" value="TreeGrafter"/>
</dbReference>
<dbReference type="PROSITE" id="PS00752">
    <property type="entry name" value="XPA_1"/>
    <property type="match status" value="1"/>
</dbReference>
<keyword evidence="7" id="KW-0238">DNA-binding</keyword>
<evidence type="ECO:0000313" key="12">
    <source>
        <dbReference type="EMBL" id="KAG8181851.1"/>
    </source>
</evidence>
<evidence type="ECO:0000313" key="13">
    <source>
        <dbReference type="Proteomes" id="UP000827092"/>
    </source>
</evidence>
<gene>
    <name evidence="12" type="ORF">JTE90_003998</name>
</gene>
<dbReference type="GO" id="GO:0070914">
    <property type="term" value="P:UV-damage excision repair"/>
    <property type="evidence" value="ECO:0007669"/>
    <property type="project" value="TreeGrafter"/>
</dbReference>
<evidence type="ECO:0000256" key="6">
    <source>
        <dbReference type="ARBA" id="ARBA00022833"/>
    </source>
</evidence>
<dbReference type="Proteomes" id="UP000827092">
    <property type="component" value="Unassembled WGS sequence"/>
</dbReference>
<dbReference type="Pfam" id="PF05181">
    <property type="entry name" value="XPA_C"/>
    <property type="match status" value="1"/>
</dbReference>
<dbReference type="InterPro" id="IPR022656">
    <property type="entry name" value="XPA_C"/>
</dbReference>
<sequence>MSDLEGTSDSKPELTATQLQRMKKNREKALQLRKARIANLANAEKAVSSKEASTVSRPRDTGAGFFAEDDAEDAVNPEDKPIHNTPAPLFSCDRPICIECNEEFSDSYLQLHFDVHVCDSCRDNDGAHMLISKTDAKKEYLLKDCDFDKREPPLRFILRKNPHNKHGNMKLYLRLQVENRAMEIFGTEDAIEEIKEHKEEATLKRKKRAFDKKVKTLRMEVRSSLYRKKDNSHTHTFGPDVYNEKKDVYIKTCTSCGHEIEFEQITILIRDRKFNILRISTMSLT</sequence>
<accession>A0AAV6UCR9</accession>
<dbReference type="InterPro" id="IPR022652">
    <property type="entry name" value="Znf_XPA_CS"/>
</dbReference>
<evidence type="ECO:0000256" key="4">
    <source>
        <dbReference type="ARBA" id="ARBA00022763"/>
    </source>
</evidence>
<dbReference type="Pfam" id="PF01286">
    <property type="entry name" value="XPA_N"/>
    <property type="match status" value="1"/>
</dbReference>
<keyword evidence="9" id="KW-0539">Nucleus</keyword>
<keyword evidence="4" id="KW-0227">DNA damage</keyword>
<evidence type="ECO:0000256" key="9">
    <source>
        <dbReference type="ARBA" id="ARBA00023242"/>
    </source>
</evidence>
<keyword evidence="13" id="KW-1185">Reference proteome</keyword>
<keyword evidence="3" id="KW-0479">Metal-binding</keyword>
<dbReference type="GO" id="GO:0000715">
    <property type="term" value="P:nucleotide-excision repair, DNA damage recognition"/>
    <property type="evidence" value="ECO:0007669"/>
    <property type="project" value="TreeGrafter"/>
</dbReference>
<dbReference type="GO" id="GO:0006284">
    <property type="term" value="P:base-excision repair"/>
    <property type="evidence" value="ECO:0007669"/>
    <property type="project" value="TreeGrafter"/>
</dbReference>
<dbReference type="NCBIfam" id="TIGR00598">
    <property type="entry name" value="rad14"/>
    <property type="match status" value="1"/>
</dbReference>
<protein>
    <recommendedName>
        <fullName evidence="11">XPA C-terminal domain-containing protein</fullName>
    </recommendedName>
</protein>
<proteinExistence type="inferred from homology"/>
<dbReference type="EMBL" id="JAFNEN010000493">
    <property type="protein sequence ID" value="KAG8181851.1"/>
    <property type="molecule type" value="Genomic_DNA"/>
</dbReference>
<dbReference type="GO" id="GO:0008270">
    <property type="term" value="F:zinc ion binding"/>
    <property type="evidence" value="ECO:0007669"/>
    <property type="project" value="UniProtKB-KW"/>
</dbReference>
<name>A0AAV6UCR9_9ARAC</name>
<dbReference type="Gene3D" id="3.90.530.10">
    <property type="entry name" value="XPA C-terminal domain"/>
    <property type="match status" value="1"/>
</dbReference>
<dbReference type="SUPFAM" id="SSF46955">
    <property type="entry name" value="Putative DNA-binding domain"/>
    <property type="match status" value="1"/>
</dbReference>
<comment type="similarity">
    <text evidence="2">Belongs to the XPA family.</text>
</comment>
<dbReference type="InterPro" id="IPR000465">
    <property type="entry name" value="XPA/RAD14"/>
</dbReference>
<dbReference type="AlphaFoldDB" id="A0AAV6UCR9"/>
<keyword evidence="6" id="KW-0862">Zinc</keyword>
<keyword evidence="8" id="KW-0234">DNA repair</keyword>
<dbReference type="GO" id="GO:0003684">
    <property type="term" value="F:damaged DNA binding"/>
    <property type="evidence" value="ECO:0007669"/>
    <property type="project" value="InterPro"/>
</dbReference>
<dbReference type="SUPFAM" id="SSF57716">
    <property type="entry name" value="Glucocorticoid receptor-like (DNA-binding domain)"/>
    <property type="match status" value="1"/>
</dbReference>
<dbReference type="GO" id="GO:1901255">
    <property type="term" value="P:nucleotide-excision repair involved in interstrand cross-link repair"/>
    <property type="evidence" value="ECO:0007669"/>
    <property type="project" value="TreeGrafter"/>
</dbReference>
<evidence type="ECO:0000256" key="2">
    <source>
        <dbReference type="ARBA" id="ARBA00005548"/>
    </source>
</evidence>
<comment type="subcellular location">
    <subcellularLocation>
        <location evidence="1">Nucleus</location>
    </subcellularLocation>
</comment>
<dbReference type="CDD" id="cd21076">
    <property type="entry name" value="DBD_XPA"/>
    <property type="match status" value="1"/>
</dbReference>
<evidence type="ECO:0000259" key="11">
    <source>
        <dbReference type="Pfam" id="PF05181"/>
    </source>
</evidence>
<evidence type="ECO:0000256" key="8">
    <source>
        <dbReference type="ARBA" id="ARBA00023204"/>
    </source>
</evidence>
<dbReference type="PANTHER" id="PTHR10142:SF0">
    <property type="entry name" value="DNA REPAIR PROTEIN COMPLEMENTING XP-A CELLS"/>
    <property type="match status" value="1"/>
</dbReference>
<organism evidence="12 13">
    <name type="scientific">Oedothorax gibbosus</name>
    <dbReference type="NCBI Taxonomy" id="931172"/>
    <lineage>
        <taxon>Eukaryota</taxon>
        <taxon>Metazoa</taxon>
        <taxon>Ecdysozoa</taxon>
        <taxon>Arthropoda</taxon>
        <taxon>Chelicerata</taxon>
        <taxon>Arachnida</taxon>
        <taxon>Araneae</taxon>
        <taxon>Araneomorphae</taxon>
        <taxon>Entelegynae</taxon>
        <taxon>Araneoidea</taxon>
        <taxon>Linyphiidae</taxon>
        <taxon>Erigoninae</taxon>
        <taxon>Oedothorax</taxon>
    </lineage>
</organism>
<evidence type="ECO:0000256" key="5">
    <source>
        <dbReference type="ARBA" id="ARBA00022771"/>
    </source>
</evidence>
<evidence type="ECO:0000256" key="3">
    <source>
        <dbReference type="ARBA" id="ARBA00022723"/>
    </source>
</evidence>
<comment type="caution">
    <text evidence="12">The sequence shown here is derived from an EMBL/GenBank/DDBJ whole genome shotgun (WGS) entry which is preliminary data.</text>
</comment>
<reference evidence="12 13" key="1">
    <citation type="journal article" date="2022" name="Nat. Ecol. Evol.">
        <title>A masculinizing supergene underlies an exaggerated male reproductive morph in a spider.</title>
        <authorList>
            <person name="Hendrickx F."/>
            <person name="De Corte Z."/>
            <person name="Sonet G."/>
            <person name="Van Belleghem S.M."/>
            <person name="Kostlbacher S."/>
            <person name="Vangestel C."/>
        </authorList>
    </citation>
    <scope>NUCLEOTIDE SEQUENCE [LARGE SCALE GENOMIC DNA]</scope>
    <source>
        <strain evidence="12">W744_W776</strain>
    </source>
</reference>
<dbReference type="InterPro" id="IPR037129">
    <property type="entry name" value="XPA_sf"/>
</dbReference>
<feature type="region of interest" description="Disordered" evidence="10">
    <location>
        <begin position="43"/>
        <end position="62"/>
    </location>
</feature>
<feature type="domain" description="XPA C-terminal" evidence="11">
    <location>
        <begin position="128"/>
        <end position="177"/>
    </location>
</feature>
<evidence type="ECO:0000256" key="1">
    <source>
        <dbReference type="ARBA" id="ARBA00004123"/>
    </source>
</evidence>
<dbReference type="PANTHER" id="PTHR10142">
    <property type="entry name" value="DNA REPAIR PROTEIN COMPLEMENTING XP-A CELLS"/>
    <property type="match status" value="1"/>
</dbReference>